<dbReference type="RefSeq" id="WP_181535582.1">
    <property type="nucleotide sequence ID" value="NZ_JACDUU010000001.1"/>
</dbReference>
<dbReference type="EMBL" id="JACDUU010000001">
    <property type="protein sequence ID" value="MBA2870074.1"/>
    <property type="molecule type" value="Genomic_DNA"/>
</dbReference>
<dbReference type="GO" id="GO:0009636">
    <property type="term" value="P:response to toxic substance"/>
    <property type="evidence" value="ECO:0007669"/>
    <property type="project" value="TreeGrafter"/>
</dbReference>
<feature type="transmembrane region" description="Helical" evidence="1">
    <location>
        <begin position="264"/>
        <end position="286"/>
    </location>
</feature>
<organism evidence="4 5">
    <name type="scientific">[Anoxybacillus] calidus</name>
    <dbReference type="NCBI Taxonomy" id="575178"/>
    <lineage>
        <taxon>Bacteria</taxon>
        <taxon>Bacillati</taxon>
        <taxon>Bacillota</taxon>
        <taxon>Bacilli</taxon>
        <taxon>Bacillales</taxon>
        <taxon>Anoxybacillaceae</taxon>
        <taxon>Paranoxybacillus</taxon>
    </lineage>
</organism>
<feature type="transmembrane region" description="Helical" evidence="1">
    <location>
        <begin position="6"/>
        <end position="26"/>
    </location>
</feature>
<dbReference type="InterPro" id="IPR043831">
    <property type="entry name" value="DUF5808"/>
</dbReference>
<keyword evidence="1" id="KW-1133">Transmembrane helix</keyword>
<sequence length="367" mass="42526">MSFIDMIIFSVTLLPALILLSAMPYLTRPTECFGISIPEEAAKLPILKKLRKQYAKITAISTSSLLVFFFLTSFIQSERLLGITTIAFTLLFILIPFVIYIPFHKKVKRLKKEHGWKTERKERVIVDLKFREERLVYSNGWFLIPLFISFLTILITIGMYPSLPERLPIHFDLLGNVTRYTKKSIYTVGMLPIIQVGVIFLSMIVNTIIKKAKQELNAANPEKSKRQNILFRRHWSLFTISSTIMIALLFFVIQLTIITPIPKAVLATTIIIILIFQLIWIIWLAFKIGQGGSRVESEQGEKTLWVDYDNDEYWKLGIFYFNRNDSSLFVEKRFGIGWTVNLARPAAWLFIAFPFLLLIVLFFIPVE</sequence>
<name>A0A7V9YX54_9BACL</name>
<feature type="transmembrane region" description="Helical" evidence="1">
    <location>
        <begin position="235"/>
        <end position="258"/>
    </location>
</feature>
<proteinExistence type="predicted"/>
<protein>
    <submittedName>
        <fullName evidence="4">Putative membrane protein</fullName>
    </submittedName>
</protein>
<accession>A0A7V9YX54</accession>
<evidence type="ECO:0000313" key="4">
    <source>
        <dbReference type="EMBL" id="MBA2870074.1"/>
    </source>
</evidence>
<feature type="transmembrane region" description="Helical" evidence="1">
    <location>
        <begin position="141"/>
        <end position="163"/>
    </location>
</feature>
<evidence type="ECO:0000259" key="2">
    <source>
        <dbReference type="Pfam" id="PF07853"/>
    </source>
</evidence>
<dbReference type="InterPro" id="IPR014574">
    <property type="entry name" value="UCP032908"/>
</dbReference>
<dbReference type="PANTHER" id="PTHR37810">
    <property type="entry name" value="IMMUNITY PROTEIN SDPI"/>
    <property type="match status" value="1"/>
</dbReference>
<gene>
    <name evidence="4" type="ORF">HNQ85_000332</name>
</gene>
<evidence type="ECO:0000313" key="5">
    <source>
        <dbReference type="Proteomes" id="UP000580891"/>
    </source>
</evidence>
<feature type="transmembrane region" description="Helical" evidence="1">
    <location>
        <begin position="183"/>
        <end position="205"/>
    </location>
</feature>
<comment type="caution">
    <text evidence="4">The sequence shown here is derived from an EMBL/GenBank/DDBJ whole genome shotgun (WGS) entry which is preliminary data.</text>
</comment>
<dbReference type="InterPro" id="IPR012867">
    <property type="entry name" value="DUF1648"/>
</dbReference>
<reference evidence="4 5" key="1">
    <citation type="submission" date="2020-07" db="EMBL/GenBank/DDBJ databases">
        <title>Genomic Encyclopedia of Type Strains, Phase IV (KMG-IV): sequencing the most valuable type-strain genomes for metagenomic binning, comparative biology and taxonomic classification.</title>
        <authorList>
            <person name="Goeker M."/>
        </authorList>
    </citation>
    <scope>NUCLEOTIDE SEQUENCE [LARGE SCALE GENOMIC DNA]</scope>
    <source>
        <strain evidence="4 5">DSM 25220</strain>
    </source>
</reference>
<dbReference type="PANTHER" id="PTHR37810:SF9">
    <property type="entry name" value="MEMBRANE PROTEIN"/>
    <property type="match status" value="1"/>
</dbReference>
<dbReference type="PIRSF" id="PIRSF032908">
    <property type="entry name" value="UCP032908"/>
    <property type="match status" value="1"/>
</dbReference>
<dbReference type="AlphaFoldDB" id="A0A7V9YX54"/>
<dbReference type="Proteomes" id="UP000580891">
    <property type="component" value="Unassembled WGS sequence"/>
</dbReference>
<evidence type="ECO:0000256" key="1">
    <source>
        <dbReference type="SAM" id="Phobius"/>
    </source>
</evidence>
<dbReference type="Pfam" id="PF07853">
    <property type="entry name" value="DUF1648"/>
    <property type="match status" value="1"/>
</dbReference>
<feature type="domain" description="DUF1648" evidence="2">
    <location>
        <begin position="148"/>
        <end position="195"/>
    </location>
</feature>
<feature type="transmembrane region" description="Helical" evidence="1">
    <location>
        <begin position="346"/>
        <end position="366"/>
    </location>
</feature>
<evidence type="ECO:0000259" key="3">
    <source>
        <dbReference type="Pfam" id="PF19124"/>
    </source>
</evidence>
<feature type="transmembrane region" description="Helical" evidence="1">
    <location>
        <begin position="81"/>
        <end position="103"/>
    </location>
</feature>
<feature type="transmembrane region" description="Helical" evidence="1">
    <location>
        <begin position="54"/>
        <end position="75"/>
    </location>
</feature>
<dbReference type="Pfam" id="PF19124">
    <property type="entry name" value="DUF5808"/>
    <property type="match status" value="1"/>
</dbReference>
<feature type="domain" description="DUF5808" evidence="3">
    <location>
        <begin position="323"/>
        <end position="348"/>
    </location>
</feature>
<keyword evidence="5" id="KW-1185">Reference proteome</keyword>
<keyword evidence="1" id="KW-0472">Membrane</keyword>
<keyword evidence="1" id="KW-0812">Transmembrane</keyword>